<sequence>MFTIDITLKGMGIALSVQRKEETAAQALYEQILQALKQGGSEIVELTCDRQPEKKIAVLSSEISAVQVSDKSGAATSRAAGFWGQLTQ</sequence>
<dbReference type="STRING" id="395961.Cyan7425_3819"/>
<dbReference type="EMBL" id="CP001344">
    <property type="protein sequence ID" value="ACL46137.1"/>
    <property type="molecule type" value="Genomic_DNA"/>
</dbReference>
<name>B8HTQ6_CYAP4</name>
<dbReference type="AlphaFoldDB" id="B8HTQ6"/>
<proteinExistence type="predicted"/>
<dbReference type="HOGENOM" id="CLU_180777_0_0_3"/>
<dbReference type="NCBIfam" id="NF010236">
    <property type="entry name" value="PRK13683.1"/>
    <property type="match status" value="1"/>
</dbReference>
<dbReference type="eggNOG" id="ENOG5032YB3">
    <property type="taxonomic scope" value="Bacteria"/>
</dbReference>
<evidence type="ECO:0000313" key="1">
    <source>
        <dbReference type="EMBL" id="ACL46137.1"/>
    </source>
</evidence>
<dbReference type="Pfam" id="PF26132">
    <property type="entry name" value="UPF0367"/>
    <property type="match status" value="1"/>
</dbReference>
<gene>
    <name evidence="1" type="ordered locus">Cyan7425_3819</name>
</gene>
<dbReference type="KEGG" id="cyn:Cyan7425_3819"/>
<organism evidence="1">
    <name type="scientific">Cyanothece sp. (strain PCC 7425 / ATCC 29141)</name>
    <dbReference type="NCBI Taxonomy" id="395961"/>
    <lineage>
        <taxon>Bacteria</taxon>
        <taxon>Bacillati</taxon>
        <taxon>Cyanobacteriota</taxon>
        <taxon>Cyanophyceae</taxon>
        <taxon>Gomontiellales</taxon>
        <taxon>Cyanothecaceae</taxon>
        <taxon>Cyanothece</taxon>
    </lineage>
</organism>
<dbReference type="OrthoDB" id="516864at2"/>
<dbReference type="InterPro" id="IPR020885">
    <property type="entry name" value="UPF0367"/>
</dbReference>
<reference evidence="1" key="1">
    <citation type="submission" date="2009-01" db="EMBL/GenBank/DDBJ databases">
        <title>Complete sequence of chromosome Cyanothece sp. PCC 7425.</title>
        <authorList>
            <consortium name="US DOE Joint Genome Institute"/>
            <person name="Lucas S."/>
            <person name="Copeland A."/>
            <person name="Lapidus A."/>
            <person name="Glavina del Rio T."/>
            <person name="Dalin E."/>
            <person name="Tice H."/>
            <person name="Bruce D."/>
            <person name="Goodwin L."/>
            <person name="Pitluck S."/>
            <person name="Sims D."/>
            <person name="Meineke L."/>
            <person name="Brettin T."/>
            <person name="Detter J.C."/>
            <person name="Han C."/>
            <person name="Larimer F."/>
            <person name="Land M."/>
            <person name="Hauser L."/>
            <person name="Kyrpides N."/>
            <person name="Ovchinnikova G."/>
            <person name="Liberton M."/>
            <person name="Stoeckel J."/>
            <person name="Banerjee A."/>
            <person name="Singh A."/>
            <person name="Page L."/>
            <person name="Sato H."/>
            <person name="Zhao L."/>
            <person name="Sherman L."/>
            <person name="Pakrasi H."/>
            <person name="Richardson P."/>
        </authorList>
    </citation>
    <scope>NUCLEOTIDE SEQUENCE</scope>
    <source>
        <strain evidence="1">PCC 7425</strain>
    </source>
</reference>
<protein>
    <submittedName>
        <fullName evidence="1">Uncharacterized protein</fullName>
    </submittedName>
</protein>
<accession>B8HTQ6</accession>